<evidence type="ECO:0000313" key="3">
    <source>
        <dbReference type="WBParaSite" id="Hba_01916"/>
    </source>
</evidence>
<reference evidence="3" key="1">
    <citation type="submission" date="2016-11" db="UniProtKB">
        <authorList>
            <consortium name="WormBaseParasite"/>
        </authorList>
    </citation>
    <scope>IDENTIFICATION</scope>
</reference>
<feature type="signal peptide" evidence="1">
    <location>
        <begin position="1"/>
        <end position="16"/>
    </location>
</feature>
<accession>A0A1I7WB63</accession>
<name>A0A1I7WB63_HETBA</name>
<feature type="chain" id="PRO_5009310537" evidence="1">
    <location>
        <begin position="17"/>
        <end position="155"/>
    </location>
</feature>
<dbReference type="PANTHER" id="PTHR34401">
    <property type="entry name" value="PROTEIN CBG12388-RELATED"/>
    <property type="match status" value="1"/>
</dbReference>
<protein>
    <submittedName>
        <fullName evidence="3">DB domain-containing protein</fullName>
    </submittedName>
</protein>
<keyword evidence="1" id="KW-0732">Signal</keyword>
<evidence type="ECO:0000256" key="1">
    <source>
        <dbReference type="SAM" id="SignalP"/>
    </source>
</evidence>
<organism evidence="2 3">
    <name type="scientific">Heterorhabditis bacteriophora</name>
    <name type="common">Entomopathogenic nematode worm</name>
    <dbReference type="NCBI Taxonomy" id="37862"/>
    <lineage>
        <taxon>Eukaryota</taxon>
        <taxon>Metazoa</taxon>
        <taxon>Ecdysozoa</taxon>
        <taxon>Nematoda</taxon>
        <taxon>Chromadorea</taxon>
        <taxon>Rhabditida</taxon>
        <taxon>Rhabditina</taxon>
        <taxon>Rhabditomorpha</taxon>
        <taxon>Strongyloidea</taxon>
        <taxon>Heterorhabditidae</taxon>
        <taxon>Heterorhabditis</taxon>
    </lineage>
</organism>
<evidence type="ECO:0000313" key="2">
    <source>
        <dbReference type="Proteomes" id="UP000095283"/>
    </source>
</evidence>
<proteinExistence type="predicted"/>
<keyword evidence="2" id="KW-1185">Reference proteome</keyword>
<sequence>MLWCLILLTICSVSYSQMIRQCSCQEFEPCKQAAVNSVMQCADQCQNHVVAMGASYPAMRSCLLAKEPMITSVMKCEQNQLTNACSRGGGGMVPKRYPETLKIAAYSEINSILTKSVNLTFISKYTLTIFITVKEQIFIWTVSSSGFKLKPWLLP</sequence>
<dbReference type="Proteomes" id="UP000095283">
    <property type="component" value="Unplaced"/>
</dbReference>
<dbReference type="AlphaFoldDB" id="A0A1I7WB63"/>
<dbReference type="WBParaSite" id="Hba_01916">
    <property type="protein sequence ID" value="Hba_01916"/>
    <property type="gene ID" value="Hba_01916"/>
</dbReference>
<dbReference type="PANTHER" id="PTHR34401:SF3">
    <property type="entry name" value="DB DOMAIN-CONTAINING PROTEIN"/>
    <property type="match status" value="1"/>
</dbReference>